<evidence type="ECO:0000256" key="2">
    <source>
        <dbReference type="SAM" id="Phobius"/>
    </source>
</evidence>
<feature type="region of interest" description="Disordered" evidence="1">
    <location>
        <begin position="94"/>
        <end position="141"/>
    </location>
</feature>
<evidence type="ECO:0000256" key="1">
    <source>
        <dbReference type="SAM" id="MobiDB-lite"/>
    </source>
</evidence>
<gene>
    <name evidence="3" type="ORF">ERS075579_04144</name>
</gene>
<organism evidence="3 4">
    <name type="scientific">Mycobacteroides abscessus</name>
    <dbReference type="NCBI Taxonomy" id="36809"/>
    <lineage>
        <taxon>Bacteria</taxon>
        <taxon>Bacillati</taxon>
        <taxon>Actinomycetota</taxon>
        <taxon>Actinomycetes</taxon>
        <taxon>Mycobacteriales</taxon>
        <taxon>Mycobacteriaceae</taxon>
        <taxon>Mycobacteroides</taxon>
    </lineage>
</organism>
<dbReference type="Proteomes" id="UP000045782">
    <property type="component" value="Unassembled WGS sequence"/>
</dbReference>
<feature type="compositionally biased region" description="Low complexity" evidence="1">
    <location>
        <begin position="94"/>
        <end position="138"/>
    </location>
</feature>
<keyword evidence="2" id="KW-0472">Membrane</keyword>
<feature type="transmembrane region" description="Helical" evidence="2">
    <location>
        <begin position="56"/>
        <end position="76"/>
    </location>
</feature>
<dbReference type="EMBL" id="CSWP01000009">
    <property type="protein sequence ID" value="CPV67069.1"/>
    <property type="molecule type" value="Genomic_DNA"/>
</dbReference>
<dbReference type="RefSeq" id="WP_052619166.1">
    <property type="nucleotide sequence ID" value="NZ_CSWP01000009.1"/>
</dbReference>
<evidence type="ECO:0000313" key="4">
    <source>
        <dbReference type="Proteomes" id="UP000045782"/>
    </source>
</evidence>
<reference evidence="3 4" key="1">
    <citation type="submission" date="2015-03" db="EMBL/GenBank/DDBJ databases">
        <authorList>
            <person name="Murphy D."/>
        </authorList>
    </citation>
    <scope>NUCLEOTIDE SEQUENCE [LARGE SCALE GENOMIC DNA]</scope>
    <source>
        <strain evidence="3 4">PAP088</strain>
    </source>
</reference>
<keyword evidence="2" id="KW-0812">Transmembrane</keyword>
<feature type="transmembrane region" description="Helical" evidence="2">
    <location>
        <begin position="151"/>
        <end position="172"/>
    </location>
</feature>
<proteinExistence type="predicted"/>
<protein>
    <submittedName>
        <fullName evidence="3">Uncharacterized protein</fullName>
    </submittedName>
</protein>
<feature type="transmembrane region" description="Helical" evidence="2">
    <location>
        <begin position="26"/>
        <end position="44"/>
    </location>
</feature>
<sequence length="371" mass="39252">MTVQVLATTTLYASDLVGFSDNLQRIVKFFGVVAGALMVVTGAAHSLRSGRWGPALFGMGMAATVNAVVPIMMQLGSGEGSIFIDPFAPGATTTSASPASSSAPSVTATTAPSPRPAATTTALPATPSTTAGAPTQTPVAEPVDWQGAGKVVLIIAIAAAALIGMFFGAGALRDEIKVRRAQRLKNQEAVAKRIEDWQHGVEVLDGVEESYRAFELDVAAVLWERAFLADTTEPRTIAFHEARQRALDLKLKGVPETQMKVDEFVAAAAAVRNSFDEADKYARKLGAAGFLPGGGHLERGQIDKLRKTVTLAYHPDTPVDEAAQAQRTAKELVERWGIKVPKHFSWQTALEGTSRLALPAASVPTAVLVKR</sequence>
<keyword evidence="2" id="KW-1133">Transmembrane helix</keyword>
<name>A0A0U0ZRT9_9MYCO</name>
<accession>A0A0U0ZRT9</accession>
<evidence type="ECO:0000313" key="3">
    <source>
        <dbReference type="EMBL" id="CPV67069.1"/>
    </source>
</evidence>
<dbReference type="AlphaFoldDB" id="A0A0U0ZRT9"/>